<name>A0A9J5Y531_SOLCO</name>
<evidence type="ECO:0000313" key="2">
    <source>
        <dbReference type="Proteomes" id="UP000824120"/>
    </source>
</evidence>
<comment type="caution">
    <text evidence="1">The sequence shown here is derived from an EMBL/GenBank/DDBJ whole genome shotgun (WGS) entry which is preliminary data.</text>
</comment>
<protein>
    <submittedName>
        <fullName evidence="1">Uncharacterized protein</fullName>
    </submittedName>
</protein>
<gene>
    <name evidence="1" type="ORF">H5410_036346</name>
</gene>
<accession>A0A9J5Y531</accession>
<evidence type="ECO:0000313" key="1">
    <source>
        <dbReference type="EMBL" id="KAG5595114.1"/>
    </source>
</evidence>
<dbReference type="Proteomes" id="UP000824120">
    <property type="component" value="Chromosome 7"/>
</dbReference>
<dbReference type="EMBL" id="JACXVP010000007">
    <property type="protein sequence ID" value="KAG5595114.1"/>
    <property type="molecule type" value="Genomic_DNA"/>
</dbReference>
<organism evidence="1 2">
    <name type="scientific">Solanum commersonii</name>
    <name type="common">Commerson's wild potato</name>
    <name type="synonym">Commerson's nightshade</name>
    <dbReference type="NCBI Taxonomy" id="4109"/>
    <lineage>
        <taxon>Eukaryota</taxon>
        <taxon>Viridiplantae</taxon>
        <taxon>Streptophyta</taxon>
        <taxon>Embryophyta</taxon>
        <taxon>Tracheophyta</taxon>
        <taxon>Spermatophyta</taxon>
        <taxon>Magnoliopsida</taxon>
        <taxon>eudicotyledons</taxon>
        <taxon>Gunneridae</taxon>
        <taxon>Pentapetalae</taxon>
        <taxon>asterids</taxon>
        <taxon>lamiids</taxon>
        <taxon>Solanales</taxon>
        <taxon>Solanaceae</taxon>
        <taxon>Solanoideae</taxon>
        <taxon>Solaneae</taxon>
        <taxon>Solanum</taxon>
    </lineage>
</organism>
<keyword evidence="2" id="KW-1185">Reference proteome</keyword>
<sequence length="129" mass="15367">MYTQIEVLFASQRPAIVQLDHFWMVFFLEHISNTDNDNASLKVKFYFFNFNFLYLVTKFSVKLSSLVFLTTIKESSNGFRFFSVAPSEFCHYYPIIFSWMLISHIQPETTIITFIKLATTNEEVERKRY</sequence>
<proteinExistence type="predicted"/>
<dbReference type="AlphaFoldDB" id="A0A9J5Y531"/>
<reference evidence="1 2" key="1">
    <citation type="submission" date="2020-09" db="EMBL/GenBank/DDBJ databases">
        <title>De no assembly of potato wild relative species, Solanum commersonii.</title>
        <authorList>
            <person name="Cho K."/>
        </authorList>
    </citation>
    <scope>NUCLEOTIDE SEQUENCE [LARGE SCALE GENOMIC DNA]</scope>
    <source>
        <strain evidence="1">LZ3.2</strain>
        <tissue evidence="1">Leaf</tissue>
    </source>
</reference>